<reference evidence="1 2" key="1">
    <citation type="submission" date="2018-02" db="EMBL/GenBank/DDBJ databases">
        <title>Genomic Encyclopedia of Archaeal and Bacterial Type Strains, Phase II (KMG-II): from individual species to whole genera.</title>
        <authorList>
            <person name="Goeker M."/>
        </authorList>
    </citation>
    <scope>NUCLEOTIDE SEQUENCE [LARGE SCALE GENOMIC DNA]</scope>
    <source>
        <strain evidence="1 2">DSM 21165</strain>
    </source>
</reference>
<gene>
    <name evidence="1" type="ORF">CLV33_101383</name>
</gene>
<organism evidence="1 2">
    <name type="scientific">Jejuia pallidilutea</name>
    <dbReference type="NCBI Taxonomy" id="504487"/>
    <lineage>
        <taxon>Bacteria</taxon>
        <taxon>Pseudomonadati</taxon>
        <taxon>Bacteroidota</taxon>
        <taxon>Flavobacteriia</taxon>
        <taxon>Flavobacteriales</taxon>
        <taxon>Flavobacteriaceae</taxon>
        <taxon>Jejuia</taxon>
    </lineage>
</organism>
<proteinExistence type="predicted"/>
<evidence type="ECO:0000313" key="1">
    <source>
        <dbReference type="EMBL" id="PQV51460.1"/>
    </source>
</evidence>
<protein>
    <submittedName>
        <fullName evidence="1">Uncharacterized protein</fullName>
    </submittedName>
</protein>
<evidence type="ECO:0000313" key="2">
    <source>
        <dbReference type="Proteomes" id="UP000251545"/>
    </source>
</evidence>
<dbReference type="Proteomes" id="UP000251545">
    <property type="component" value="Unassembled WGS sequence"/>
</dbReference>
<accession>A0A362XDY5</accession>
<dbReference type="EMBL" id="PVEO01000001">
    <property type="protein sequence ID" value="PQV51460.1"/>
    <property type="molecule type" value="Genomic_DNA"/>
</dbReference>
<comment type="caution">
    <text evidence="1">The sequence shown here is derived from an EMBL/GenBank/DDBJ whole genome shotgun (WGS) entry which is preliminary data.</text>
</comment>
<sequence length="32" mass="4045">MLLLWLYFNRLLNFWDYEGVRDYNNEEFEGIA</sequence>
<dbReference type="AlphaFoldDB" id="A0A362XDY5"/>
<name>A0A362XDY5_9FLAO</name>